<protein>
    <submittedName>
        <fullName evidence="5">GxGYxYP family putative glycoside hydrolase</fullName>
    </submittedName>
</protein>
<dbReference type="InterPro" id="IPR048309">
    <property type="entry name" value="GxGYxYP_N_3rd"/>
</dbReference>
<evidence type="ECO:0000259" key="2">
    <source>
        <dbReference type="Pfam" id="PF14323"/>
    </source>
</evidence>
<dbReference type="PANTHER" id="PTHR37321:SF1">
    <property type="entry name" value="EXPORTED PROTEIN"/>
    <property type="match status" value="1"/>
</dbReference>
<sequence length="682" mass="78354">MKKKSSMGIEEEKRRDFLKKIGVLSGAGLMGMLLPSWSVNKEMYPGTEKILVPNMKGASYWETLLFTCFQGICNRERANVFLYYPRKSGESWYSKYPVEESRVFYNWYKKYDHLQFEEIQDPYKLFDERYKAYRYNIKGFVVVDIEETATANIAANYASIENLLPITEELLQKEEIKLLGLPAKRDLRGEFTGKSKLEINQWAFEHQWPQANHARVANLSTPKPEPNASLPTNSFFTSNRARDFTVAERGFFFNLASKNEDYDLKDQILKEMEPLGYVFGWHQGAGETAHIRHLSKNGQLALGASTYAANFSFHSRVEVPGAVERFRNRVVAGLGKEEVLEEKIYLTFILSDGNSLNFITRRGLGGQWQLSKRGQIPFGWEISPLLAKEGPGILDYFQATATENDFFVASVSGIADFYPRAVPMDKLRDILQETDVYLRKTGLSSGVVMGPKGPTDDERVELYEEILGDKINGIIEGYERRSAKNQRIFYREKHSQHDMVWMPTSNPRGKKVLDHWVHELKKLSQYRTQRPLFVPLHIPAHKLTITDMVKLLEELGDDYKAVSPDMFYRLFVNSHRNSIVVNPPESFPTERVELMAGEENLLNPTIQNFSREVKDIKLEVQIVSQDHKKPILIGQTFRLKGNNISDFKIKVFIPQDFKNSEGELIYKVASDGNVVIVPVNFK</sequence>
<dbReference type="Pfam" id="PF20958">
    <property type="entry name" value="GxGYxYP_N_3rd"/>
    <property type="match status" value="1"/>
</dbReference>
<keyword evidence="1" id="KW-0472">Membrane</keyword>
<dbReference type="InterPro" id="IPR025832">
    <property type="entry name" value="GxGYxYP_C"/>
</dbReference>
<accession>A0ABU3D9Y1</accession>
<evidence type="ECO:0000259" key="4">
    <source>
        <dbReference type="Pfam" id="PF20958"/>
    </source>
</evidence>
<dbReference type="InterPro" id="IPR048310">
    <property type="entry name" value="GxGYxYP_N_2nd"/>
</dbReference>
<dbReference type="GO" id="GO:0016787">
    <property type="term" value="F:hydrolase activity"/>
    <property type="evidence" value="ECO:0007669"/>
    <property type="project" value="UniProtKB-KW"/>
</dbReference>
<keyword evidence="6" id="KW-1185">Reference proteome</keyword>
<keyword evidence="1" id="KW-1133">Transmembrane helix</keyword>
<reference evidence="5 6" key="1">
    <citation type="submission" date="2023-09" db="EMBL/GenBank/DDBJ databases">
        <authorList>
            <person name="Rey-Velasco X."/>
        </authorList>
    </citation>
    <scope>NUCLEOTIDE SEQUENCE [LARGE SCALE GENOMIC DNA]</scope>
    <source>
        <strain evidence="5 6">F117</strain>
    </source>
</reference>
<dbReference type="RefSeq" id="WP_311504675.1">
    <property type="nucleotide sequence ID" value="NZ_JAVRHK010000019.1"/>
</dbReference>
<dbReference type="Gene3D" id="3.20.20.490">
    <property type="entry name" value="GxGYxYP glycoside hydrolase, C-terminal domain"/>
    <property type="match status" value="1"/>
</dbReference>
<feature type="domain" description="GxGYxYP putative glycoside hydrolase C-terminal" evidence="2">
    <location>
        <begin position="343"/>
        <end position="571"/>
    </location>
</feature>
<dbReference type="EMBL" id="JAVRHK010000019">
    <property type="protein sequence ID" value="MDT0678340.1"/>
    <property type="molecule type" value="Genomic_DNA"/>
</dbReference>
<organism evidence="5 6">
    <name type="scientific">Autumnicola musiva</name>
    <dbReference type="NCBI Taxonomy" id="3075589"/>
    <lineage>
        <taxon>Bacteria</taxon>
        <taxon>Pseudomonadati</taxon>
        <taxon>Bacteroidota</taxon>
        <taxon>Flavobacteriia</taxon>
        <taxon>Flavobacteriales</taxon>
        <taxon>Flavobacteriaceae</taxon>
        <taxon>Autumnicola</taxon>
    </lineage>
</organism>
<proteinExistence type="predicted"/>
<dbReference type="Pfam" id="PF14323">
    <property type="entry name" value="GxGYxYP_C"/>
    <property type="match status" value="1"/>
</dbReference>
<comment type="caution">
    <text evidence="5">The sequence shown here is derived from an EMBL/GenBank/DDBJ whole genome shotgun (WGS) entry which is preliminary data.</text>
</comment>
<evidence type="ECO:0000256" key="1">
    <source>
        <dbReference type="SAM" id="Phobius"/>
    </source>
</evidence>
<dbReference type="Pfam" id="PF20957">
    <property type="entry name" value="GxGYxYP_N_2nd"/>
    <property type="match status" value="1"/>
</dbReference>
<name>A0ABU3D9Y1_9FLAO</name>
<evidence type="ECO:0000313" key="6">
    <source>
        <dbReference type="Proteomes" id="UP001262582"/>
    </source>
</evidence>
<evidence type="ECO:0000313" key="5">
    <source>
        <dbReference type="EMBL" id="MDT0678340.1"/>
    </source>
</evidence>
<dbReference type="Proteomes" id="UP001262582">
    <property type="component" value="Unassembled WGS sequence"/>
</dbReference>
<feature type="domain" description="GxGYxYP putative glycoside hydrolase third N-terminal" evidence="4">
    <location>
        <begin position="239"/>
        <end position="315"/>
    </location>
</feature>
<dbReference type="PANTHER" id="PTHR37321">
    <property type="entry name" value="EXPORTED PROTEIN-RELATED"/>
    <property type="match status" value="1"/>
</dbReference>
<keyword evidence="5" id="KW-0378">Hydrolase</keyword>
<feature type="transmembrane region" description="Helical" evidence="1">
    <location>
        <begin position="21"/>
        <end position="39"/>
    </location>
</feature>
<evidence type="ECO:0000259" key="3">
    <source>
        <dbReference type="Pfam" id="PF20957"/>
    </source>
</evidence>
<feature type="domain" description="GxGYxYP putative glycoside hydrolase second N-terminal" evidence="3">
    <location>
        <begin position="137"/>
        <end position="210"/>
    </location>
</feature>
<gene>
    <name evidence="5" type="ORF">RM539_17290</name>
</gene>
<dbReference type="InterPro" id="IPR038410">
    <property type="entry name" value="GxGYxYP_C_sf"/>
</dbReference>
<keyword evidence="1" id="KW-0812">Transmembrane</keyword>